<evidence type="ECO:0000313" key="2">
    <source>
        <dbReference type="Proteomes" id="UP000603227"/>
    </source>
</evidence>
<gene>
    <name evidence="1" type="ORF">GCM10017771_31020</name>
</gene>
<evidence type="ECO:0000313" key="1">
    <source>
        <dbReference type="EMBL" id="GHH87909.1"/>
    </source>
</evidence>
<dbReference type="RefSeq" id="WP_189783047.1">
    <property type="nucleotide sequence ID" value="NZ_BNAT01000009.1"/>
</dbReference>
<organism evidence="1 2">
    <name type="scientific">Streptomyces capitiformicae</name>
    <dbReference type="NCBI Taxonomy" id="2014920"/>
    <lineage>
        <taxon>Bacteria</taxon>
        <taxon>Bacillati</taxon>
        <taxon>Actinomycetota</taxon>
        <taxon>Actinomycetes</taxon>
        <taxon>Kitasatosporales</taxon>
        <taxon>Streptomycetaceae</taxon>
        <taxon>Streptomyces</taxon>
    </lineage>
</organism>
<dbReference type="Proteomes" id="UP000603227">
    <property type="component" value="Unassembled WGS sequence"/>
</dbReference>
<name>A0A919L916_9ACTN</name>
<keyword evidence="2" id="KW-1185">Reference proteome</keyword>
<reference evidence="1" key="1">
    <citation type="journal article" date="2014" name="Int. J. Syst. Evol. Microbiol.">
        <title>Complete genome sequence of Corynebacterium casei LMG S-19264T (=DSM 44701T), isolated from a smear-ripened cheese.</title>
        <authorList>
            <consortium name="US DOE Joint Genome Institute (JGI-PGF)"/>
            <person name="Walter F."/>
            <person name="Albersmeier A."/>
            <person name="Kalinowski J."/>
            <person name="Ruckert C."/>
        </authorList>
    </citation>
    <scope>NUCLEOTIDE SEQUENCE</scope>
    <source>
        <strain evidence="1">CGMCC 4.7403</strain>
    </source>
</reference>
<reference evidence="1" key="2">
    <citation type="submission" date="2020-09" db="EMBL/GenBank/DDBJ databases">
        <authorList>
            <person name="Sun Q."/>
            <person name="Zhou Y."/>
        </authorList>
    </citation>
    <scope>NUCLEOTIDE SEQUENCE</scope>
    <source>
        <strain evidence="1">CGMCC 4.7403</strain>
    </source>
</reference>
<dbReference type="EMBL" id="BNAT01000009">
    <property type="protein sequence ID" value="GHH87909.1"/>
    <property type="molecule type" value="Genomic_DNA"/>
</dbReference>
<dbReference type="AlphaFoldDB" id="A0A919L916"/>
<protein>
    <submittedName>
        <fullName evidence="1">Uncharacterized protein</fullName>
    </submittedName>
</protein>
<comment type="caution">
    <text evidence="1">The sequence shown here is derived from an EMBL/GenBank/DDBJ whole genome shotgun (WGS) entry which is preliminary data.</text>
</comment>
<sequence length="60" mass="6764">MTERLITALPALVFAGAILTAAVWAVVHAVRGDRHLTRRDIRRIQSYANHPAHRKENPQP</sequence>
<accession>A0A919L916</accession>
<proteinExistence type="predicted"/>